<evidence type="ECO:0008006" key="3">
    <source>
        <dbReference type="Google" id="ProtNLM"/>
    </source>
</evidence>
<protein>
    <recommendedName>
        <fullName evidence="3">GIY-YIG domain-containing protein</fullName>
    </recommendedName>
</protein>
<feature type="signal peptide" evidence="1">
    <location>
        <begin position="1"/>
        <end position="16"/>
    </location>
</feature>
<dbReference type="AlphaFoldDB" id="A0A8D9ETW4"/>
<keyword evidence="1" id="KW-0732">Signal</keyword>
<evidence type="ECO:0000256" key="1">
    <source>
        <dbReference type="SAM" id="SignalP"/>
    </source>
</evidence>
<reference evidence="2" key="1">
    <citation type="submission" date="2021-05" db="EMBL/GenBank/DDBJ databases">
        <authorList>
            <person name="Alioto T."/>
            <person name="Alioto T."/>
            <person name="Gomez Garrido J."/>
        </authorList>
    </citation>
    <scope>NUCLEOTIDE SEQUENCE</scope>
</reference>
<dbReference type="EMBL" id="HBUF01564520">
    <property type="protein sequence ID" value="CAG6763890.1"/>
    <property type="molecule type" value="Transcribed_RNA"/>
</dbReference>
<organism evidence="2">
    <name type="scientific">Cacopsylla melanoneura</name>
    <dbReference type="NCBI Taxonomy" id="428564"/>
    <lineage>
        <taxon>Eukaryota</taxon>
        <taxon>Metazoa</taxon>
        <taxon>Ecdysozoa</taxon>
        <taxon>Arthropoda</taxon>
        <taxon>Hexapoda</taxon>
        <taxon>Insecta</taxon>
        <taxon>Pterygota</taxon>
        <taxon>Neoptera</taxon>
        <taxon>Paraneoptera</taxon>
        <taxon>Hemiptera</taxon>
        <taxon>Sternorrhyncha</taxon>
        <taxon>Psylloidea</taxon>
        <taxon>Psyllidae</taxon>
        <taxon>Psyllinae</taxon>
        <taxon>Cacopsylla</taxon>
    </lineage>
</organism>
<sequence length="115" mass="13100">MWLFLILTSLKTSFLTIKTPSLREESQEYIQISVPGHGEYIGKTRRAINTRIKEHFSPVTNIHPEKSGFADYNIMVKHNLPTSLCQVKVLHSGHVNYRKLGLLETSHIRSALDNG</sequence>
<accession>A0A8D9ETW4</accession>
<name>A0A8D9ETW4_9HEMI</name>
<evidence type="ECO:0000313" key="2">
    <source>
        <dbReference type="EMBL" id="CAG6763890.1"/>
    </source>
</evidence>
<feature type="chain" id="PRO_5034839049" description="GIY-YIG domain-containing protein" evidence="1">
    <location>
        <begin position="17"/>
        <end position="115"/>
    </location>
</feature>
<proteinExistence type="predicted"/>